<feature type="domain" description="Orn/DAP/Arg decarboxylase 2 C-terminal" evidence="10">
    <location>
        <begin position="339"/>
        <end position="442"/>
    </location>
</feature>
<feature type="region of interest" description="Disordered" evidence="9">
    <location>
        <begin position="1"/>
        <end position="26"/>
    </location>
</feature>
<feature type="modified residue" description="N6-(pyridoxal phosphate)lysine" evidence="6">
    <location>
        <position position="99"/>
    </location>
</feature>
<feature type="binding site" evidence="6">
    <location>
        <position position="415"/>
    </location>
    <ligand>
        <name>substrate</name>
    </ligand>
</feature>
<keyword evidence="5 6" id="KW-0456">Lyase</keyword>
<keyword evidence="2 6" id="KW-0210">Decarboxylase</keyword>
<keyword evidence="3 6" id="KW-0663">Pyridoxal phosphate</keyword>
<dbReference type="Gene3D" id="3.20.20.10">
    <property type="entry name" value="Alanine racemase"/>
    <property type="match status" value="1"/>
</dbReference>
<dbReference type="CDD" id="cd06828">
    <property type="entry name" value="PLPDE_III_DapDC"/>
    <property type="match status" value="1"/>
</dbReference>
<comment type="similarity">
    <text evidence="6">Belongs to the Orn/Lys/Arg decarboxylase class-II family. LysA subfamily.</text>
</comment>
<proteinExistence type="inferred from homology"/>
<dbReference type="Pfam" id="PF00278">
    <property type="entry name" value="Orn_DAP_Arg_deC"/>
    <property type="match status" value="1"/>
</dbReference>
<evidence type="ECO:0000259" key="10">
    <source>
        <dbReference type="Pfam" id="PF00278"/>
    </source>
</evidence>
<evidence type="ECO:0000313" key="13">
    <source>
        <dbReference type="Proteomes" id="UP001199469"/>
    </source>
</evidence>
<dbReference type="SUPFAM" id="SSF50621">
    <property type="entry name" value="Alanine racemase C-terminal domain-like"/>
    <property type="match status" value="1"/>
</dbReference>
<dbReference type="EC" id="4.1.1.20" evidence="6 7"/>
<dbReference type="SUPFAM" id="SSF51419">
    <property type="entry name" value="PLP-binding barrel"/>
    <property type="match status" value="1"/>
</dbReference>
<accession>A0ABS8PFK1</accession>
<evidence type="ECO:0000256" key="3">
    <source>
        <dbReference type="ARBA" id="ARBA00022898"/>
    </source>
</evidence>
<comment type="cofactor">
    <cofactor evidence="1 6 8">
        <name>pyridoxal 5'-phosphate</name>
        <dbReference type="ChEBI" id="CHEBI:597326"/>
    </cofactor>
</comment>
<reference evidence="12 13" key="1">
    <citation type="submission" date="2021-11" db="EMBL/GenBank/DDBJ databases">
        <title>Draft genome sequence of Actinomycetospora sp. SF1 isolated from the rhizosphere soil.</title>
        <authorList>
            <person name="Duangmal K."/>
            <person name="Chantavorakit T."/>
        </authorList>
    </citation>
    <scope>NUCLEOTIDE SEQUENCE [LARGE SCALE GENOMIC DNA]</scope>
    <source>
        <strain evidence="12 13">TBRC 5722</strain>
    </source>
</reference>
<evidence type="ECO:0000256" key="8">
    <source>
        <dbReference type="RuleBase" id="RU003738"/>
    </source>
</evidence>
<keyword evidence="6" id="KW-0028">Amino-acid biosynthesis</keyword>
<dbReference type="EMBL" id="JAJNDB010000007">
    <property type="protein sequence ID" value="MCD2196924.1"/>
    <property type="molecule type" value="Genomic_DNA"/>
</dbReference>
<feature type="binding site" evidence="6">
    <location>
        <position position="444"/>
    </location>
    <ligand>
        <name>pyridoxal 5'-phosphate</name>
        <dbReference type="ChEBI" id="CHEBI:597326"/>
    </ligand>
</feature>
<comment type="caution">
    <text evidence="12">The sequence shown here is derived from an EMBL/GenBank/DDBJ whole genome shotgun (WGS) entry which is preliminary data.</text>
</comment>
<feature type="binding site" evidence="6">
    <location>
        <position position="330"/>
    </location>
    <ligand>
        <name>substrate</name>
    </ligand>
</feature>
<feature type="domain" description="Orn/DAP/Arg decarboxylase 2 N-terminal" evidence="11">
    <location>
        <begin position="75"/>
        <end position="333"/>
    </location>
</feature>
<feature type="binding site" evidence="6">
    <location>
        <position position="285"/>
    </location>
    <ligand>
        <name>pyridoxal 5'-phosphate</name>
        <dbReference type="ChEBI" id="CHEBI:597326"/>
    </ligand>
</feature>
<comment type="pathway">
    <text evidence="6 8">Amino-acid biosynthesis; L-lysine biosynthesis via DAP pathway; L-lysine from DL-2,6-diaminopimelate: step 1/1.</text>
</comment>
<evidence type="ECO:0000256" key="2">
    <source>
        <dbReference type="ARBA" id="ARBA00022793"/>
    </source>
</evidence>
<protein>
    <recommendedName>
        <fullName evidence="6 7">Diaminopimelate decarboxylase</fullName>
        <shortName evidence="6">DAP decarboxylase</shortName>
        <shortName evidence="6">DAPDC</shortName>
        <ecNumber evidence="6 7">4.1.1.20</ecNumber>
    </recommendedName>
</protein>
<dbReference type="PRINTS" id="PR01181">
    <property type="entry name" value="DAPDCRBXLASE"/>
</dbReference>
<dbReference type="InterPro" id="IPR022653">
    <property type="entry name" value="De-COase2_pyr-phos_BS"/>
</dbReference>
<name>A0ABS8PFK1_9PSEU</name>
<evidence type="ECO:0000256" key="7">
    <source>
        <dbReference type="NCBIfam" id="TIGR01048"/>
    </source>
</evidence>
<evidence type="ECO:0000313" key="12">
    <source>
        <dbReference type="EMBL" id="MCD2196924.1"/>
    </source>
</evidence>
<evidence type="ECO:0000256" key="4">
    <source>
        <dbReference type="ARBA" id="ARBA00023154"/>
    </source>
</evidence>
<dbReference type="InterPro" id="IPR002986">
    <property type="entry name" value="DAP_deCOOHase_LysA"/>
</dbReference>
<feature type="binding site" evidence="6">
    <location>
        <begin position="327"/>
        <end position="330"/>
    </location>
    <ligand>
        <name>pyridoxal 5'-phosphate</name>
        <dbReference type="ChEBI" id="CHEBI:597326"/>
    </ligand>
</feature>
<dbReference type="NCBIfam" id="TIGR01048">
    <property type="entry name" value="lysA"/>
    <property type="match status" value="1"/>
</dbReference>
<dbReference type="HAMAP" id="MF_02120">
    <property type="entry name" value="LysA"/>
    <property type="match status" value="1"/>
</dbReference>
<dbReference type="Gene3D" id="2.40.37.10">
    <property type="entry name" value="Lyase, Ornithine Decarboxylase, Chain A, domain 1"/>
    <property type="match status" value="1"/>
</dbReference>
<keyword evidence="13" id="KW-1185">Reference proteome</keyword>
<dbReference type="InterPro" id="IPR022643">
    <property type="entry name" value="De-COase2_C"/>
</dbReference>
<dbReference type="Proteomes" id="UP001199469">
    <property type="component" value="Unassembled WGS sequence"/>
</dbReference>
<dbReference type="InterPro" id="IPR029066">
    <property type="entry name" value="PLP-binding_barrel"/>
</dbReference>
<evidence type="ECO:0000256" key="6">
    <source>
        <dbReference type="HAMAP-Rule" id="MF_02120"/>
    </source>
</evidence>
<feature type="binding site" evidence="6">
    <location>
        <position position="444"/>
    </location>
    <ligand>
        <name>substrate</name>
    </ligand>
</feature>
<evidence type="ECO:0000256" key="5">
    <source>
        <dbReference type="ARBA" id="ARBA00023239"/>
    </source>
</evidence>
<dbReference type="PRINTS" id="PR01179">
    <property type="entry name" value="ODADCRBXLASE"/>
</dbReference>
<dbReference type="PANTHER" id="PTHR43727:SF2">
    <property type="entry name" value="GROUP IV DECARBOXYLASE"/>
    <property type="match status" value="1"/>
</dbReference>
<dbReference type="InterPro" id="IPR022657">
    <property type="entry name" value="De-COase2_CS"/>
</dbReference>
<evidence type="ECO:0000256" key="9">
    <source>
        <dbReference type="SAM" id="MobiDB-lite"/>
    </source>
</evidence>
<dbReference type="InterPro" id="IPR009006">
    <property type="entry name" value="Ala_racemase/Decarboxylase_C"/>
</dbReference>
<feature type="binding site" evidence="6">
    <location>
        <position position="371"/>
    </location>
    <ligand>
        <name>substrate</name>
    </ligand>
</feature>
<dbReference type="PROSITE" id="PS00878">
    <property type="entry name" value="ODR_DC_2_1"/>
    <property type="match status" value="1"/>
</dbReference>
<keyword evidence="4 6" id="KW-0457">Lysine biosynthesis</keyword>
<evidence type="ECO:0000256" key="1">
    <source>
        <dbReference type="ARBA" id="ARBA00001933"/>
    </source>
</evidence>
<dbReference type="Pfam" id="PF02784">
    <property type="entry name" value="Orn_Arg_deC_N"/>
    <property type="match status" value="1"/>
</dbReference>
<dbReference type="InterPro" id="IPR022644">
    <property type="entry name" value="De-COase2_N"/>
</dbReference>
<feature type="binding site" evidence="6">
    <location>
        <position position="375"/>
    </location>
    <ligand>
        <name>substrate</name>
    </ligand>
</feature>
<sequence>MTRAHPAGPRHADVLPAHDAPGPVPHDGTALDALPAAVWPRHAVRGDDGVVRLAGVDVRDLAERHGTPLFVVDEADFRSRCRDHAEAFGDPELVHYASKAFLCTEVARWVADEGLGLDVCSDGELATAVRAGFPGGRIAMHGNNKSPAELEAALDAGVGKIVLDSFAEVARLDDAARRRGIVAEVMVRVTVGVEAHTHEFIATAHEDQKFGFSLAGGDAAEAVRRVLKSANLRLVGLHSHIGSQIFDSGGFELAARRVVGLLAEIRAEHGERADTASGLIDLGGGMGIAYTTADHPRSASWLAGELRAIVDRECERAGIPVPRIAVEPGRAIAGPGTVTLYTVGTIKDVELGGGARRRYVSVDGGMSDNIRTALYDAAYDCRLVSRSAVPAETAGAGNPGGGVPTLCRVVGRHCESGDVVVRDCWLPADLAPGDLVAVAATGAYCYAMASAYNKVPRPAVVAVADGADRTMLRRETLDDLARLEVL</sequence>
<dbReference type="InterPro" id="IPR000183">
    <property type="entry name" value="Orn/DAP/Arg_de-COase"/>
</dbReference>
<comment type="subunit">
    <text evidence="6">Homodimer.</text>
</comment>
<comment type="function">
    <text evidence="6">Specifically catalyzes the decarboxylation of meso-diaminopimelate (meso-DAP) to L-lysine.</text>
</comment>
<dbReference type="PROSITE" id="PS00879">
    <property type="entry name" value="ODR_DC_2_2"/>
    <property type="match status" value="1"/>
</dbReference>
<evidence type="ECO:0000259" key="11">
    <source>
        <dbReference type="Pfam" id="PF02784"/>
    </source>
</evidence>
<organism evidence="12 13">
    <name type="scientific">Actinomycetospora endophytica</name>
    <dbReference type="NCBI Taxonomy" id="2291215"/>
    <lineage>
        <taxon>Bacteria</taxon>
        <taxon>Bacillati</taxon>
        <taxon>Actinomycetota</taxon>
        <taxon>Actinomycetes</taxon>
        <taxon>Pseudonocardiales</taxon>
        <taxon>Pseudonocardiaceae</taxon>
        <taxon>Actinomycetospora</taxon>
    </lineage>
</organism>
<dbReference type="GO" id="GO:0008836">
    <property type="term" value="F:diaminopimelate decarboxylase activity"/>
    <property type="evidence" value="ECO:0007669"/>
    <property type="project" value="UniProtKB-EC"/>
</dbReference>
<dbReference type="PANTHER" id="PTHR43727">
    <property type="entry name" value="DIAMINOPIMELATE DECARBOXYLASE"/>
    <property type="match status" value="1"/>
</dbReference>
<dbReference type="RefSeq" id="WP_230738819.1">
    <property type="nucleotide sequence ID" value="NZ_JAJNDB010000007.1"/>
</dbReference>
<comment type="catalytic activity">
    <reaction evidence="6 8">
        <text>meso-2,6-diaminopimelate + H(+) = L-lysine + CO2</text>
        <dbReference type="Rhea" id="RHEA:15101"/>
        <dbReference type="ChEBI" id="CHEBI:15378"/>
        <dbReference type="ChEBI" id="CHEBI:16526"/>
        <dbReference type="ChEBI" id="CHEBI:32551"/>
        <dbReference type="ChEBI" id="CHEBI:57791"/>
        <dbReference type="EC" id="4.1.1.20"/>
    </reaction>
</comment>
<gene>
    <name evidence="6 12" type="primary">lysA</name>
    <name evidence="12" type="ORF">LQ327_26490</name>
</gene>